<keyword evidence="2" id="KW-0067">ATP-binding</keyword>
<dbReference type="RefSeq" id="WP_193137120.1">
    <property type="nucleotide sequence ID" value="NZ_CP050500.1"/>
</dbReference>
<feature type="domain" description="AAA+ ATPase" evidence="1">
    <location>
        <begin position="123"/>
        <end position="253"/>
    </location>
</feature>
<dbReference type="SUPFAM" id="SSF52540">
    <property type="entry name" value="P-loop containing nucleoside triphosphate hydrolases"/>
    <property type="match status" value="1"/>
</dbReference>
<evidence type="ECO:0000313" key="3">
    <source>
        <dbReference type="Proteomes" id="UP000593972"/>
    </source>
</evidence>
<organism evidence="2 3">
    <name type="scientific">Lacticaseibacillus paracasei</name>
    <name type="common">Lactobacillus paracasei</name>
    <dbReference type="NCBI Taxonomy" id="1597"/>
    <lineage>
        <taxon>Bacteria</taxon>
        <taxon>Bacillati</taxon>
        <taxon>Bacillota</taxon>
        <taxon>Bacilli</taxon>
        <taxon>Lactobacillales</taxon>
        <taxon>Lactobacillaceae</taxon>
        <taxon>Lacticaseibacillus</taxon>
    </lineage>
</organism>
<dbReference type="CDD" id="cd00009">
    <property type="entry name" value="AAA"/>
    <property type="match status" value="1"/>
</dbReference>
<dbReference type="InterPro" id="IPR003593">
    <property type="entry name" value="AAA+_ATPase"/>
</dbReference>
<dbReference type="Pfam" id="PF01695">
    <property type="entry name" value="IstB_IS21"/>
    <property type="match status" value="1"/>
</dbReference>
<dbReference type="Proteomes" id="UP000593972">
    <property type="component" value="Chromosome"/>
</dbReference>
<proteinExistence type="predicted"/>
<dbReference type="EMBL" id="CP050500">
    <property type="protein sequence ID" value="QOP56127.1"/>
    <property type="molecule type" value="Genomic_DNA"/>
</dbReference>
<dbReference type="GO" id="GO:0005524">
    <property type="term" value="F:ATP binding"/>
    <property type="evidence" value="ECO:0007669"/>
    <property type="project" value="UniProtKB-KW"/>
</dbReference>
<dbReference type="InterPro" id="IPR027417">
    <property type="entry name" value="P-loop_NTPase"/>
</dbReference>
<dbReference type="SMART" id="SM00382">
    <property type="entry name" value="AAA"/>
    <property type="match status" value="1"/>
</dbReference>
<dbReference type="PANTHER" id="PTHR30050">
    <property type="entry name" value="CHROMOSOMAL REPLICATION INITIATOR PROTEIN DNAA"/>
    <property type="match status" value="1"/>
</dbReference>
<keyword evidence="2" id="KW-0547">Nucleotide-binding</keyword>
<dbReference type="Gene3D" id="3.40.50.300">
    <property type="entry name" value="P-loop containing nucleotide triphosphate hydrolases"/>
    <property type="match status" value="1"/>
</dbReference>
<dbReference type="InterPro" id="IPR002611">
    <property type="entry name" value="IstB_ATP-bd"/>
</dbReference>
<accession>A0ABD7BTV4</accession>
<sequence length="281" mass="31946">MEGLNFELLSRLKTLPEICPIHPDQHMVELTHKAKGEGKTKEPFCPKCVAERIANQHNDIFLRGVWRGYRRNFYGVLRNDSIFDDPEILGETFNTYRAERGSEAERNLNQARQLAGRYLDRSYNANAILTGKPGTGKTHLAMGMLRAINDNIKPNAMCLFLSVNEVVRLVKDSFNNKQSPYTEARITRMAGLASVLVLDDLGSEASFKSTNTEASDWVQQLLFGILNKRSGRTIVTTNLNSAQLARIYNPKLLSRMYRGVERNHSIIKFTESTTDKRLEMF</sequence>
<dbReference type="AlphaFoldDB" id="A0ABD7BTV4"/>
<protein>
    <submittedName>
        <fullName evidence="2">ATP-binding protein</fullName>
    </submittedName>
</protein>
<evidence type="ECO:0000313" key="2">
    <source>
        <dbReference type="EMBL" id="QOP56127.1"/>
    </source>
</evidence>
<evidence type="ECO:0000259" key="1">
    <source>
        <dbReference type="SMART" id="SM00382"/>
    </source>
</evidence>
<reference evidence="2 3" key="1">
    <citation type="submission" date="2020-03" db="EMBL/GenBank/DDBJ databases">
        <title>Complete genome sequence of Lactobacillus paracasei strain NFFJ04, isolated from animal feed.</title>
        <authorList>
            <person name="Jung J.Y."/>
        </authorList>
    </citation>
    <scope>NUCLEOTIDE SEQUENCE [LARGE SCALE GENOMIC DNA]</scope>
    <source>
        <strain evidence="2 3">NFFJ04</strain>
    </source>
</reference>
<gene>
    <name evidence="2" type="ORF">HCJ88_10265</name>
</gene>
<dbReference type="PANTHER" id="PTHR30050:SF4">
    <property type="entry name" value="ATP-BINDING PROTEIN RV3427C IN INSERTION SEQUENCE-RELATED"/>
    <property type="match status" value="1"/>
</dbReference>
<name>A0ABD7BTV4_LACPA</name>